<feature type="region of interest" description="Disordered" evidence="1">
    <location>
        <begin position="1"/>
        <end position="23"/>
    </location>
</feature>
<feature type="compositionally biased region" description="Basic and acidic residues" evidence="1">
    <location>
        <begin position="1"/>
        <end position="19"/>
    </location>
</feature>
<name>A0A4S8ISX2_MUSBA</name>
<evidence type="ECO:0000256" key="1">
    <source>
        <dbReference type="SAM" id="MobiDB-lite"/>
    </source>
</evidence>
<evidence type="ECO:0000313" key="3">
    <source>
        <dbReference type="Proteomes" id="UP000317650"/>
    </source>
</evidence>
<dbReference type="Proteomes" id="UP000317650">
    <property type="component" value="Chromosome 6"/>
</dbReference>
<sequence length="72" mass="8565">MEVSMDEKWKLSKKGDRGRRSMTQSFSRRCASLVKEQRARILTEEWQRKCHNQCGENQKCSERDHDYIGLTS</sequence>
<accession>A0A4S8ISX2</accession>
<evidence type="ECO:0000313" key="2">
    <source>
        <dbReference type="EMBL" id="THU51803.1"/>
    </source>
</evidence>
<organism evidence="2 3">
    <name type="scientific">Musa balbisiana</name>
    <name type="common">Banana</name>
    <dbReference type="NCBI Taxonomy" id="52838"/>
    <lineage>
        <taxon>Eukaryota</taxon>
        <taxon>Viridiplantae</taxon>
        <taxon>Streptophyta</taxon>
        <taxon>Embryophyta</taxon>
        <taxon>Tracheophyta</taxon>
        <taxon>Spermatophyta</taxon>
        <taxon>Magnoliopsida</taxon>
        <taxon>Liliopsida</taxon>
        <taxon>Zingiberales</taxon>
        <taxon>Musaceae</taxon>
        <taxon>Musa</taxon>
    </lineage>
</organism>
<gene>
    <name evidence="2" type="ORF">C4D60_Mb06t34890</name>
</gene>
<reference evidence="2 3" key="1">
    <citation type="journal article" date="2019" name="Nat. Plants">
        <title>Genome sequencing of Musa balbisiana reveals subgenome evolution and function divergence in polyploid bananas.</title>
        <authorList>
            <person name="Yao X."/>
        </authorList>
    </citation>
    <scope>NUCLEOTIDE SEQUENCE [LARGE SCALE GENOMIC DNA]</scope>
    <source>
        <strain evidence="3">cv. DH-PKW</strain>
        <tissue evidence="2">Leaves</tissue>
    </source>
</reference>
<comment type="caution">
    <text evidence="2">The sequence shown here is derived from an EMBL/GenBank/DDBJ whole genome shotgun (WGS) entry which is preliminary data.</text>
</comment>
<keyword evidence="3" id="KW-1185">Reference proteome</keyword>
<dbReference type="EMBL" id="PYDT01000009">
    <property type="protein sequence ID" value="THU51803.1"/>
    <property type="molecule type" value="Genomic_DNA"/>
</dbReference>
<dbReference type="AlphaFoldDB" id="A0A4S8ISX2"/>
<proteinExistence type="predicted"/>
<protein>
    <submittedName>
        <fullName evidence="2">Uncharacterized protein</fullName>
    </submittedName>
</protein>